<dbReference type="SUPFAM" id="SSF50978">
    <property type="entry name" value="WD40 repeat-like"/>
    <property type="match status" value="1"/>
</dbReference>
<keyword evidence="3" id="KW-0963">Cytoplasm</keyword>
<keyword evidence="10" id="KW-0966">Cell projection</keyword>
<evidence type="ECO:0000256" key="8">
    <source>
        <dbReference type="ARBA" id="ARBA00023175"/>
    </source>
</evidence>
<organism evidence="12 13">
    <name type="scientific">Sinocyclocheilus grahami</name>
    <name type="common">Dianchi golden-line fish</name>
    <name type="synonym">Barbus grahami</name>
    <dbReference type="NCBI Taxonomy" id="75366"/>
    <lineage>
        <taxon>Eukaryota</taxon>
        <taxon>Metazoa</taxon>
        <taxon>Chordata</taxon>
        <taxon>Craniata</taxon>
        <taxon>Vertebrata</taxon>
        <taxon>Euteleostomi</taxon>
        <taxon>Actinopterygii</taxon>
        <taxon>Neopterygii</taxon>
        <taxon>Teleostei</taxon>
        <taxon>Ostariophysi</taxon>
        <taxon>Cypriniformes</taxon>
        <taxon>Cyprinidae</taxon>
        <taxon>Cyprininae</taxon>
        <taxon>Sinocyclocheilus</taxon>
    </lineage>
</organism>
<comment type="similarity">
    <text evidence="2">Belongs to the dynein intermediate chain family.</text>
</comment>
<evidence type="ECO:0000256" key="6">
    <source>
        <dbReference type="ARBA" id="ARBA00022737"/>
    </source>
</evidence>
<dbReference type="GO" id="GO:0005874">
    <property type="term" value="C:microtubule"/>
    <property type="evidence" value="ECO:0007669"/>
    <property type="project" value="UniProtKB-KW"/>
</dbReference>
<dbReference type="Proteomes" id="UP000472262">
    <property type="component" value="Unassembled WGS sequence"/>
</dbReference>
<evidence type="ECO:0000256" key="3">
    <source>
        <dbReference type="ARBA" id="ARBA00022490"/>
    </source>
</evidence>
<evidence type="ECO:0000256" key="4">
    <source>
        <dbReference type="ARBA" id="ARBA00022574"/>
    </source>
</evidence>
<dbReference type="InterPro" id="IPR050687">
    <property type="entry name" value="Dynein_IC"/>
</dbReference>
<dbReference type="SMART" id="SM00320">
    <property type="entry name" value="WD40"/>
    <property type="match status" value="2"/>
</dbReference>
<keyword evidence="7" id="KW-0243">Dynein</keyword>
<dbReference type="PANTHER" id="PTHR12442">
    <property type="entry name" value="DYNEIN INTERMEDIATE CHAIN"/>
    <property type="match status" value="1"/>
</dbReference>
<evidence type="ECO:0000256" key="7">
    <source>
        <dbReference type="ARBA" id="ARBA00023017"/>
    </source>
</evidence>
<dbReference type="GO" id="GO:0045504">
    <property type="term" value="F:dynein heavy chain binding"/>
    <property type="evidence" value="ECO:0007669"/>
    <property type="project" value="TreeGrafter"/>
</dbReference>
<keyword evidence="9" id="KW-0206">Cytoskeleton</keyword>
<evidence type="ECO:0000313" key="12">
    <source>
        <dbReference type="Ensembl" id="ENSSGRP00000010293.1"/>
    </source>
</evidence>
<evidence type="ECO:0000256" key="10">
    <source>
        <dbReference type="ARBA" id="ARBA00023273"/>
    </source>
</evidence>
<dbReference type="Ensembl" id="ENSSGRT00000011177.1">
    <property type="protein sequence ID" value="ENSSGRP00000010293.1"/>
    <property type="gene ID" value="ENSSGRG00000006831.1"/>
</dbReference>
<evidence type="ECO:0000256" key="11">
    <source>
        <dbReference type="PROSITE-ProRule" id="PRU00221"/>
    </source>
</evidence>
<dbReference type="InterPro" id="IPR015943">
    <property type="entry name" value="WD40/YVTN_repeat-like_dom_sf"/>
</dbReference>
<dbReference type="GO" id="GO:0045503">
    <property type="term" value="F:dynein light chain binding"/>
    <property type="evidence" value="ECO:0007669"/>
    <property type="project" value="TreeGrafter"/>
</dbReference>
<dbReference type="Pfam" id="PF00400">
    <property type="entry name" value="WD40"/>
    <property type="match status" value="2"/>
</dbReference>
<dbReference type="GO" id="GO:0036157">
    <property type="term" value="C:outer dynein arm"/>
    <property type="evidence" value="ECO:0007669"/>
    <property type="project" value="TreeGrafter"/>
</dbReference>
<keyword evidence="8" id="KW-0505">Motor protein</keyword>
<dbReference type="Gene3D" id="2.130.10.10">
    <property type="entry name" value="YVTN repeat-like/Quinoprotein amine dehydrogenase"/>
    <property type="match status" value="1"/>
</dbReference>
<dbReference type="InterPro" id="IPR036322">
    <property type="entry name" value="WD40_repeat_dom_sf"/>
</dbReference>
<evidence type="ECO:0000256" key="9">
    <source>
        <dbReference type="ARBA" id="ARBA00023212"/>
    </source>
</evidence>
<name>A0A672KFW9_SINGR</name>
<keyword evidence="6" id="KW-0677">Repeat</keyword>
<reference evidence="12" key="1">
    <citation type="submission" date="2025-08" db="UniProtKB">
        <authorList>
            <consortium name="Ensembl"/>
        </authorList>
    </citation>
    <scope>IDENTIFICATION</scope>
</reference>
<keyword evidence="13" id="KW-1185">Reference proteome</keyword>
<dbReference type="PROSITE" id="PS50082">
    <property type="entry name" value="WD_REPEATS_2"/>
    <property type="match status" value="1"/>
</dbReference>
<feature type="repeat" description="WD" evidence="11">
    <location>
        <begin position="273"/>
        <end position="306"/>
    </location>
</feature>
<dbReference type="AlphaFoldDB" id="A0A672KFW9"/>
<sequence>MSVPHKVGTVKSKQVGTYVNTQQKASVAKGVKAIGKKKDEEEGLDTAEGEEWMQGKTLVKPPDQLDLTEAELNEEITRVLTANNPNAPQNVIRYSFKVTAASLQLIEMMVLNLDDLKSSRPDNVVFKAGKREQKLTNQFNFNERASQTLNNPPRDISCQTDPPPRANFSAIANHWEIYDFYVEELQRREKSKENYPEFIFNIASRVMCPIYNSRANSGNHTSAVMQKTFSRSTGLVGTSLDFHKQKYYGFLVCTEHGKIHGSKYYSSKFLETYDAHFMTVTRVRWNPFHPDVFISCGWDWMVKIWDQTLKSPVFTFELKTSVTDVAWASYSSTVFAAVTTDGKVHVFDLNINKYEALCQQKVVSKKTRLLHIEFNPVHPIIVGHVTSLKLSPNLRKKPKVGDALILCLH</sequence>
<dbReference type="GO" id="GO:0036158">
    <property type="term" value="P:outer dynein arm assembly"/>
    <property type="evidence" value="ECO:0007669"/>
    <property type="project" value="TreeGrafter"/>
</dbReference>
<evidence type="ECO:0000313" key="13">
    <source>
        <dbReference type="Proteomes" id="UP000472262"/>
    </source>
</evidence>
<evidence type="ECO:0000256" key="5">
    <source>
        <dbReference type="ARBA" id="ARBA00022701"/>
    </source>
</evidence>
<protein>
    <submittedName>
        <fullName evidence="12">Dynein, axonemal, intermediate chain 1, paralog 2</fullName>
    </submittedName>
</protein>
<reference evidence="12" key="2">
    <citation type="submission" date="2025-09" db="UniProtKB">
        <authorList>
            <consortium name="Ensembl"/>
        </authorList>
    </citation>
    <scope>IDENTIFICATION</scope>
</reference>
<evidence type="ECO:0000256" key="1">
    <source>
        <dbReference type="ARBA" id="ARBA00004430"/>
    </source>
</evidence>
<dbReference type="GO" id="GO:0003341">
    <property type="term" value="P:cilium movement"/>
    <property type="evidence" value="ECO:0007669"/>
    <property type="project" value="TreeGrafter"/>
</dbReference>
<dbReference type="InParanoid" id="A0A672KFW9"/>
<comment type="subcellular location">
    <subcellularLocation>
        <location evidence="1">Cytoplasm</location>
        <location evidence="1">Cytoskeleton</location>
        <location evidence="1">Cilium axoneme</location>
    </subcellularLocation>
</comment>
<dbReference type="InterPro" id="IPR001680">
    <property type="entry name" value="WD40_rpt"/>
</dbReference>
<keyword evidence="5" id="KW-0493">Microtubule</keyword>
<accession>A0A672KFW9</accession>
<dbReference type="PANTHER" id="PTHR12442:SF11">
    <property type="entry name" value="DYNEIN AXONEMAL INTERMEDIATE CHAIN 1"/>
    <property type="match status" value="1"/>
</dbReference>
<proteinExistence type="inferred from homology"/>
<keyword evidence="4 11" id="KW-0853">WD repeat</keyword>
<evidence type="ECO:0000256" key="2">
    <source>
        <dbReference type="ARBA" id="ARBA00011059"/>
    </source>
</evidence>